<evidence type="ECO:0008006" key="5">
    <source>
        <dbReference type="Google" id="ProtNLM"/>
    </source>
</evidence>
<dbReference type="AlphaFoldDB" id="A0A1T1GR34"/>
<evidence type="ECO:0000256" key="2">
    <source>
        <dbReference type="SAM" id="Phobius"/>
    </source>
</evidence>
<name>A0A1T1GR34_9GAMM</name>
<dbReference type="PROSITE" id="PS51257">
    <property type="entry name" value="PROKAR_LIPOPROTEIN"/>
    <property type="match status" value="1"/>
</dbReference>
<keyword evidence="4" id="KW-1185">Reference proteome</keyword>
<evidence type="ECO:0000313" key="4">
    <source>
        <dbReference type="Proteomes" id="UP000191160"/>
    </source>
</evidence>
<evidence type="ECO:0000313" key="3">
    <source>
        <dbReference type="EMBL" id="OOV80063.1"/>
    </source>
</evidence>
<reference evidence="3 4" key="1">
    <citation type="submission" date="2017-02" db="EMBL/GenBank/DDBJ databases">
        <title>Acinetobacter sp. ANC 4945, whole genome shotgun sequencing project.</title>
        <authorList>
            <person name="Radolfova-Krizova L."/>
            <person name="Al Atrouni A."/>
            <person name="Nemec A."/>
        </authorList>
    </citation>
    <scope>NUCLEOTIDE SEQUENCE [LARGE SCALE GENOMIC DNA]</scope>
    <source>
        <strain evidence="3 4">ANC 4945</strain>
    </source>
</reference>
<feature type="transmembrane region" description="Helical" evidence="2">
    <location>
        <begin position="263"/>
        <end position="290"/>
    </location>
</feature>
<dbReference type="RefSeq" id="WP_078191427.1">
    <property type="nucleotide sequence ID" value="NZ_JAMCOZ010000001.1"/>
</dbReference>
<accession>A0A1T1GR34</accession>
<comment type="caution">
    <text evidence="3">The sequence shown here is derived from an EMBL/GenBank/DDBJ whole genome shotgun (WGS) entry which is preliminary data.</text>
</comment>
<protein>
    <recommendedName>
        <fullName evidence="5">DUF4349 domain-containing protein</fullName>
    </recommendedName>
</protein>
<feature type="compositionally biased region" description="Polar residues" evidence="1">
    <location>
        <begin position="33"/>
        <end position="64"/>
    </location>
</feature>
<organism evidence="3 4">
    <name type="scientific">Acinetobacter amyesii</name>
    <dbReference type="NCBI Taxonomy" id="2942470"/>
    <lineage>
        <taxon>Bacteria</taxon>
        <taxon>Pseudomonadati</taxon>
        <taxon>Pseudomonadota</taxon>
        <taxon>Gammaproteobacteria</taxon>
        <taxon>Moraxellales</taxon>
        <taxon>Moraxellaceae</taxon>
        <taxon>Acinetobacter</taxon>
    </lineage>
</organism>
<dbReference type="EMBL" id="MVKX01000011">
    <property type="protein sequence ID" value="OOV80063.1"/>
    <property type="molecule type" value="Genomic_DNA"/>
</dbReference>
<evidence type="ECO:0000256" key="1">
    <source>
        <dbReference type="SAM" id="MobiDB-lite"/>
    </source>
</evidence>
<gene>
    <name evidence="3" type="ORF">B1202_15155</name>
</gene>
<keyword evidence="2" id="KW-0472">Membrane</keyword>
<keyword evidence="2" id="KW-0812">Transmembrane</keyword>
<keyword evidence="2" id="KW-1133">Transmembrane helix</keyword>
<proteinExistence type="predicted"/>
<feature type="region of interest" description="Disordered" evidence="1">
    <location>
        <begin position="25"/>
        <end position="64"/>
    </location>
</feature>
<dbReference type="Proteomes" id="UP000191160">
    <property type="component" value="Unassembled WGS sequence"/>
</dbReference>
<sequence length="302" mass="34351">MKNKYLIAMLTVILISGCSKKTEEMANEASAEAQPTQVSTQQDQAAESTSNEPSPTPATTQKPETILNEQVNPAEASRKMVREANVSFESKDVVKTALEIEKLTLSLGGFIEQKNIDFMVQESQSYPIADGKIKIFEKVNPQAEMIIRVPSEKAAHFVNQLLPLMHFLNRQQYSAKRYELKLLEEKMSQTQVVPDHVAAAQINEISRLTRLEVQDRVRYSTIVIGFSQPATVREHIDINLDTIAQLNGDSVWQRAWYGIQKGWQFVLSLLVVLITIWPLYLIILIGLIAYRVMKPYLQKWFK</sequence>